<dbReference type="GO" id="GO:0006351">
    <property type="term" value="P:DNA-templated transcription"/>
    <property type="evidence" value="ECO:0007669"/>
    <property type="project" value="InterPro"/>
</dbReference>
<dbReference type="OrthoDB" id="2283488at2759"/>
<dbReference type="GO" id="GO:0008270">
    <property type="term" value="F:zinc ion binding"/>
    <property type="evidence" value="ECO:0007669"/>
    <property type="project" value="InterPro"/>
</dbReference>
<proteinExistence type="predicted"/>
<dbReference type="PROSITE" id="PS00463">
    <property type="entry name" value="ZN2_CY6_FUNGAL_1"/>
    <property type="match status" value="1"/>
</dbReference>
<dbReference type="Proteomes" id="UP000799779">
    <property type="component" value="Unassembled WGS sequence"/>
</dbReference>
<dbReference type="InterPro" id="IPR050797">
    <property type="entry name" value="Carb_Metab_Trans_Reg"/>
</dbReference>
<accession>A0A6A5X2K4</accession>
<dbReference type="AlphaFoldDB" id="A0A6A5X2K4"/>
<reference evidence="4" key="1">
    <citation type="journal article" date="2020" name="Stud. Mycol.">
        <title>101 Dothideomycetes genomes: a test case for predicting lifestyles and emergence of pathogens.</title>
        <authorList>
            <person name="Haridas S."/>
            <person name="Albert R."/>
            <person name="Binder M."/>
            <person name="Bloem J."/>
            <person name="Labutti K."/>
            <person name="Salamov A."/>
            <person name="Andreopoulos B."/>
            <person name="Baker S."/>
            <person name="Barry K."/>
            <person name="Bills G."/>
            <person name="Bluhm B."/>
            <person name="Cannon C."/>
            <person name="Castanera R."/>
            <person name="Culley D."/>
            <person name="Daum C."/>
            <person name="Ezra D."/>
            <person name="Gonzalez J."/>
            <person name="Henrissat B."/>
            <person name="Kuo A."/>
            <person name="Liang C."/>
            <person name="Lipzen A."/>
            <person name="Lutzoni F."/>
            <person name="Magnuson J."/>
            <person name="Mondo S."/>
            <person name="Nolan M."/>
            <person name="Ohm R."/>
            <person name="Pangilinan J."/>
            <person name="Park H.-J."/>
            <person name="Ramirez L."/>
            <person name="Alfaro M."/>
            <person name="Sun H."/>
            <person name="Tritt A."/>
            <person name="Yoshinaga Y."/>
            <person name="Zwiers L.-H."/>
            <person name="Turgeon B."/>
            <person name="Goodwin S."/>
            <person name="Spatafora J."/>
            <person name="Crous P."/>
            <person name="Grigoriev I."/>
        </authorList>
    </citation>
    <scope>NUCLEOTIDE SEQUENCE</scope>
    <source>
        <strain evidence="4">CBS 123094</strain>
    </source>
</reference>
<evidence type="ECO:0000313" key="4">
    <source>
        <dbReference type="EMBL" id="KAF2005656.1"/>
    </source>
</evidence>
<evidence type="ECO:0000256" key="2">
    <source>
        <dbReference type="ARBA" id="ARBA00023242"/>
    </source>
</evidence>
<dbReference type="Gene3D" id="4.10.240.10">
    <property type="entry name" value="Zn(2)-C6 fungal-type DNA-binding domain"/>
    <property type="match status" value="1"/>
</dbReference>
<name>A0A6A5X2K4_9PLEO</name>
<dbReference type="CDD" id="cd12148">
    <property type="entry name" value="fungal_TF_MHR"/>
    <property type="match status" value="1"/>
</dbReference>
<dbReference type="InterPro" id="IPR036864">
    <property type="entry name" value="Zn2-C6_fun-type_DNA-bd_sf"/>
</dbReference>
<dbReference type="InterPro" id="IPR007219">
    <property type="entry name" value="XnlR_reg_dom"/>
</dbReference>
<organism evidence="4 5">
    <name type="scientific">Amniculicola lignicola CBS 123094</name>
    <dbReference type="NCBI Taxonomy" id="1392246"/>
    <lineage>
        <taxon>Eukaryota</taxon>
        <taxon>Fungi</taxon>
        <taxon>Dikarya</taxon>
        <taxon>Ascomycota</taxon>
        <taxon>Pezizomycotina</taxon>
        <taxon>Dothideomycetes</taxon>
        <taxon>Pleosporomycetidae</taxon>
        <taxon>Pleosporales</taxon>
        <taxon>Amniculicolaceae</taxon>
        <taxon>Amniculicola</taxon>
    </lineage>
</organism>
<dbReference type="SMART" id="SM00906">
    <property type="entry name" value="Fungal_trans"/>
    <property type="match status" value="1"/>
</dbReference>
<keyword evidence="5" id="KW-1185">Reference proteome</keyword>
<keyword evidence="1" id="KW-0479">Metal-binding</keyword>
<dbReference type="GO" id="GO:0003677">
    <property type="term" value="F:DNA binding"/>
    <property type="evidence" value="ECO:0007669"/>
    <property type="project" value="InterPro"/>
</dbReference>
<dbReference type="CDD" id="cd00067">
    <property type="entry name" value="GAL4"/>
    <property type="match status" value="1"/>
</dbReference>
<dbReference type="GO" id="GO:0000981">
    <property type="term" value="F:DNA-binding transcription factor activity, RNA polymerase II-specific"/>
    <property type="evidence" value="ECO:0007669"/>
    <property type="project" value="InterPro"/>
</dbReference>
<evidence type="ECO:0000256" key="1">
    <source>
        <dbReference type="ARBA" id="ARBA00022723"/>
    </source>
</evidence>
<dbReference type="Pfam" id="PF00172">
    <property type="entry name" value="Zn_clus"/>
    <property type="match status" value="1"/>
</dbReference>
<dbReference type="PANTHER" id="PTHR31668">
    <property type="entry name" value="GLUCOSE TRANSPORT TRANSCRIPTION REGULATOR RGT1-RELATED-RELATED"/>
    <property type="match status" value="1"/>
</dbReference>
<dbReference type="EMBL" id="ML977562">
    <property type="protein sequence ID" value="KAF2005656.1"/>
    <property type="molecule type" value="Genomic_DNA"/>
</dbReference>
<dbReference type="InterPro" id="IPR001138">
    <property type="entry name" value="Zn2Cys6_DnaBD"/>
</dbReference>
<evidence type="ECO:0000313" key="5">
    <source>
        <dbReference type="Proteomes" id="UP000799779"/>
    </source>
</evidence>
<sequence length="591" mass="65867">MPPTSASSRSAAASRACDNCKRRKVRCDTSAPCANCTISRLLCAYTIPQRKRGPKVPHTAHSAQARRSATLFITTIAGSPVSEDQAILTPEPLAFSPTDQEAPQTLSPFRQAASSIISPTAQPNASPGVSKTSPSLTRSWLISLEGLRDSLLSAPDMAPLHLKDIGDRLVDLYMQYTFPTAPLVHEPTMIASAAFFFSEDAAANSRHVDSGQQRIMELRAFALLTALCASVAAVMPDTLLPYRHLLVRPFYKASRQTLLEYEDYDLEHPDSSSLTIRMFHSTTVQHMTGKHGAAWHLQGQATLIAQNLRLYSESAVGQFNPLESQLLRFHFWQLYASDHFAAALRHRPIVLHEWLFDEPMTLQAFSGQHVPLTDPDKPSYDEAFENQLLHGFNWLRRVESTGAKLVLHLRKHGIVGSEGDRGSYLQDYFDYAGLLDEIPPWLQAAKLKSSPDDDEVLSLHNRSFWVQRCTVLTTFHCLHLFLVQQCVEGGLLDVVGLSDQPLALWMKKLDIIRDFIQALDDIPFIYLQVKGEPNVERIRSVGSILLELAQTIDNETMKTRAWSYSQRLLDVLARLNSKASDEVGVSGLEVA</sequence>
<evidence type="ECO:0000259" key="3">
    <source>
        <dbReference type="PROSITE" id="PS50048"/>
    </source>
</evidence>
<gene>
    <name evidence="4" type="ORF">P154DRAFT_423924</name>
</gene>
<protein>
    <recommendedName>
        <fullName evidence="3">Zn(2)-C6 fungal-type domain-containing protein</fullName>
    </recommendedName>
</protein>
<dbReference type="PROSITE" id="PS50048">
    <property type="entry name" value="ZN2_CY6_FUNGAL_2"/>
    <property type="match status" value="1"/>
</dbReference>
<dbReference type="SMART" id="SM00066">
    <property type="entry name" value="GAL4"/>
    <property type="match status" value="1"/>
</dbReference>
<dbReference type="SUPFAM" id="SSF57701">
    <property type="entry name" value="Zn2/Cys6 DNA-binding domain"/>
    <property type="match status" value="1"/>
</dbReference>
<keyword evidence="2" id="KW-0539">Nucleus</keyword>
<feature type="domain" description="Zn(2)-C6 fungal-type" evidence="3">
    <location>
        <begin position="16"/>
        <end position="45"/>
    </location>
</feature>